<feature type="domain" description="HPt" evidence="3">
    <location>
        <begin position="23"/>
        <end position="115"/>
    </location>
</feature>
<dbReference type="CDD" id="cd00088">
    <property type="entry name" value="HPT"/>
    <property type="match status" value="1"/>
</dbReference>
<dbReference type="Proteomes" id="UP000261812">
    <property type="component" value="Chromosome"/>
</dbReference>
<dbReference type="Pfam" id="PF01627">
    <property type="entry name" value="Hpt"/>
    <property type="match status" value="1"/>
</dbReference>
<dbReference type="SMART" id="SM00073">
    <property type="entry name" value="HPT"/>
    <property type="match status" value="1"/>
</dbReference>
<evidence type="ECO:0000256" key="2">
    <source>
        <dbReference type="SAM" id="Coils"/>
    </source>
</evidence>
<keyword evidence="1" id="KW-0597">Phosphoprotein</keyword>
<protein>
    <submittedName>
        <fullName evidence="4">Hpt domain-containing protein</fullName>
    </submittedName>
</protein>
<organism evidence="4 5">
    <name type="scientific">Thermosynechococcus sichuanensis E542</name>
    <dbReference type="NCBI Taxonomy" id="2016101"/>
    <lineage>
        <taxon>Bacteria</taxon>
        <taxon>Bacillati</taxon>
        <taxon>Cyanobacteriota</taxon>
        <taxon>Cyanophyceae</taxon>
        <taxon>Acaryochloridales</taxon>
        <taxon>Thermosynechococcaceae</taxon>
        <taxon>Thermosynechococcus</taxon>
        <taxon>Thermosynechococcus sichuanensis</taxon>
    </lineage>
</organism>
<sequence length="115" mass="12547">MGNQESMTSPIDWDYLATLSGGDREFELELLQTFVEDAQERLQTLANAVNQGNIEQIKRDAHHLKGASGNVGITAMQTVAAQLEQSTTPETLAQAKTLVEELQRLFATVVSEVSA</sequence>
<evidence type="ECO:0000313" key="5">
    <source>
        <dbReference type="Proteomes" id="UP000261812"/>
    </source>
</evidence>
<keyword evidence="2" id="KW-0175">Coiled coil</keyword>
<evidence type="ECO:0000256" key="1">
    <source>
        <dbReference type="PROSITE-ProRule" id="PRU00110"/>
    </source>
</evidence>
<feature type="modified residue" description="Phosphohistidine" evidence="1">
    <location>
        <position position="62"/>
    </location>
</feature>
<dbReference type="KEGG" id="tsq:D3A95_07500"/>
<evidence type="ECO:0000313" key="4">
    <source>
        <dbReference type="EMBL" id="AXY68011.1"/>
    </source>
</evidence>
<dbReference type="InterPro" id="IPR008207">
    <property type="entry name" value="Sig_transdc_His_kin_Hpt_dom"/>
</dbReference>
<dbReference type="GO" id="GO:0000160">
    <property type="term" value="P:phosphorelay signal transduction system"/>
    <property type="evidence" value="ECO:0007669"/>
    <property type="project" value="InterPro"/>
</dbReference>
<dbReference type="SUPFAM" id="SSF47226">
    <property type="entry name" value="Histidine-containing phosphotransfer domain, HPT domain"/>
    <property type="match status" value="1"/>
</dbReference>
<keyword evidence="5" id="KW-1185">Reference proteome</keyword>
<proteinExistence type="predicted"/>
<dbReference type="AlphaFoldDB" id="A0A3B7MF35"/>
<dbReference type="InterPro" id="IPR036641">
    <property type="entry name" value="HPT_dom_sf"/>
</dbReference>
<feature type="coiled-coil region" evidence="2">
    <location>
        <begin position="28"/>
        <end position="55"/>
    </location>
</feature>
<dbReference type="EMBL" id="CP032152">
    <property type="protein sequence ID" value="AXY68011.1"/>
    <property type="molecule type" value="Genomic_DNA"/>
</dbReference>
<reference evidence="5" key="1">
    <citation type="submission" date="2018-09" db="EMBL/GenBank/DDBJ databases">
        <title>Complete genome sequence of thermophilic cyanobacteria strain Thermosynechococcus elongatus PKUAC-SCTE542.</title>
        <authorList>
            <person name="Liang Y."/>
            <person name="Tang J."/>
            <person name="Daroch M."/>
        </authorList>
    </citation>
    <scope>NUCLEOTIDE SEQUENCE [LARGE SCALE GENOMIC DNA]</scope>
    <source>
        <strain evidence="5">E542</strain>
    </source>
</reference>
<dbReference type="PROSITE" id="PS50894">
    <property type="entry name" value="HPT"/>
    <property type="match status" value="1"/>
</dbReference>
<accession>A0A3B7MF35</accession>
<name>A0A3B7MF35_9CYAN</name>
<evidence type="ECO:0000259" key="3">
    <source>
        <dbReference type="PROSITE" id="PS50894"/>
    </source>
</evidence>
<dbReference type="Gene3D" id="1.20.120.160">
    <property type="entry name" value="HPT domain"/>
    <property type="match status" value="1"/>
</dbReference>
<gene>
    <name evidence="4" type="ORF">D3A95_07500</name>
</gene>